<dbReference type="KEGG" id="nta:107784042"/>
<dbReference type="AlphaFoldDB" id="A0A1S3Z8A3"/>
<evidence type="ECO:0008006" key="5">
    <source>
        <dbReference type="Google" id="ProtNLM"/>
    </source>
</evidence>
<gene>
    <name evidence="4" type="primary">LOC107784042</name>
</gene>
<dbReference type="PANTHER" id="PTHR34676:SF8">
    <property type="entry name" value="TRANSMEMBRANE PROTEIN"/>
    <property type="match status" value="1"/>
</dbReference>
<feature type="domain" description="Retroviral polymerase SH3-like" evidence="3">
    <location>
        <begin position="472"/>
        <end position="528"/>
    </location>
</feature>
<dbReference type="OMA" id="TDWITAM"/>
<dbReference type="InterPro" id="IPR012337">
    <property type="entry name" value="RNaseH-like_sf"/>
</dbReference>
<feature type="compositionally biased region" description="Polar residues" evidence="1">
    <location>
        <begin position="626"/>
        <end position="635"/>
    </location>
</feature>
<dbReference type="OrthoDB" id="1282228at2759"/>
<dbReference type="Pfam" id="PF25597">
    <property type="entry name" value="SH3_retrovirus"/>
    <property type="match status" value="1"/>
</dbReference>
<evidence type="ECO:0000259" key="2">
    <source>
        <dbReference type="Pfam" id="PF13976"/>
    </source>
</evidence>
<dbReference type="InterPro" id="IPR025724">
    <property type="entry name" value="GAG-pre-integrase_dom"/>
</dbReference>
<sequence length="767" mass="86789">MAEDSELWDVICDGPFILMKTIGEPTVTVPKTRKEYNDVDRKAIEKNFRAKKILTCGIGQNEYNRISAYQSTKEIWEALQMAHEGTTQVKQSEIDMLTTDKVNAIIEAKDLQKLTINELIGNMKTYEMKKKKDHERREPKKEKNMVLKADNNDSSGEDTDMAYLTKFKRKKAADNVVKQALAAWGDSSSEDDAQGDTSMMAVKCEAAEYDSIFALMEKSDDDEDNDDDEEVVKGSSQKWYMDSGCSKHMTGSIDDFLSLKVLLLSVSQICDKGNKVKLLSKICAVTNLVTDEVVLMAKRYKNIYVADFESLHNRDLICLSVVDDDAELWHTRLGHASLTLLNKLVKKDLVRRLPKSSFKDHKVCDACVKGKQVRTKDETFPVFAAFVKKIQVKMSHNVVSIRSDHGTEFDNAKFDEFCAENVGLQKSFWAEAVNTAYYLENRCMIRPSLNKTLYELLNGRKPKLTHLRTFGCKCFVLNNGKEALGKFDAKSDEGIFLGYSSQSKAYKVYKKRTQCLEESIHVIFDELHHICGKDSPDRIDQDGEQSKVLGEVIDMANGKAVIMSQVKESNEDGTVVPPFDIEEPSPSITTTEAENRVVDVVQGTPDAERRSSTPVYNGSHSEEPGSSHNENQVSNWKHKSSHPLQNVISPLDLRIQTRSKSRNSLAFSVFLSQIEPKNIKEALKDTDWITAMQDELHQFERNNLVDKILYSVWDYVLGFNLVKGISSEGRQENSTKKNFWHGTFSGIVSDFMGYKETKLCGSFNCRS</sequence>
<protein>
    <recommendedName>
        <fullName evidence="5">GAG-pre-integrase domain-containing protein</fullName>
    </recommendedName>
</protein>
<accession>A0A1S3Z8A3</accession>
<organism evidence="4">
    <name type="scientific">Nicotiana tabacum</name>
    <name type="common">Common tobacco</name>
    <dbReference type="NCBI Taxonomy" id="4097"/>
    <lineage>
        <taxon>Eukaryota</taxon>
        <taxon>Viridiplantae</taxon>
        <taxon>Streptophyta</taxon>
        <taxon>Embryophyta</taxon>
        <taxon>Tracheophyta</taxon>
        <taxon>Spermatophyta</taxon>
        <taxon>Magnoliopsida</taxon>
        <taxon>eudicotyledons</taxon>
        <taxon>Gunneridae</taxon>
        <taxon>Pentapetalae</taxon>
        <taxon>asterids</taxon>
        <taxon>lamiids</taxon>
        <taxon>Solanales</taxon>
        <taxon>Solanaceae</taxon>
        <taxon>Nicotianoideae</taxon>
        <taxon>Nicotianeae</taxon>
        <taxon>Nicotiana</taxon>
    </lineage>
</organism>
<feature type="domain" description="GAG-pre-integrase" evidence="2">
    <location>
        <begin position="302"/>
        <end position="372"/>
    </location>
</feature>
<dbReference type="InterPro" id="IPR057670">
    <property type="entry name" value="SH3_retrovirus"/>
</dbReference>
<reference evidence="4" key="1">
    <citation type="submission" date="2025-08" db="UniProtKB">
        <authorList>
            <consortium name="RefSeq"/>
        </authorList>
    </citation>
    <scope>IDENTIFICATION</scope>
</reference>
<evidence type="ECO:0000313" key="4">
    <source>
        <dbReference type="RefSeq" id="XP_016460584.1"/>
    </source>
</evidence>
<dbReference type="PANTHER" id="PTHR34676">
    <property type="entry name" value="DUF4219 DOMAIN-CONTAINING PROTEIN-RELATED"/>
    <property type="match status" value="1"/>
</dbReference>
<dbReference type="PaxDb" id="4097-A0A1S3Z8A3"/>
<name>A0A1S3Z8A3_TOBAC</name>
<evidence type="ECO:0000256" key="1">
    <source>
        <dbReference type="SAM" id="MobiDB-lite"/>
    </source>
</evidence>
<dbReference type="Pfam" id="PF13976">
    <property type="entry name" value="gag_pre-integrs"/>
    <property type="match status" value="1"/>
</dbReference>
<feature type="region of interest" description="Disordered" evidence="1">
    <location>
        <begin position="569"/>
        <end position="641"/>
    </location>
</feature>
<evidence type="ECO:0000259" key="3">
    <source>
        <dbReference type="Pfam" id="PF25597"/>
    </source>
</evidence>
<dbReference type="RefSeq" id="XP_016460584.1">
    <property type="nucleotide sequence ID" value="XM_016605098.1"/>
</dbReference>
<proteinExistence type="predicted"/>
<dbReference type="SUPFAM" id="SSF53098">
    <property type="entry name" value="Ribonuclease H-like"/>
    <property type="match status" value="1"/>
</dbReference>